<evidence type="ECO:0000256" key="1">
    <source>
        <dbReference type="SAM" id="MobiDB-lite"/>
    </source>
</evidence>
<comment type="caution">
    <text evidence="4">The sequence shown here is derived from an EMBL/GenBank/DDBJ whole genome shotgun (WGS) entry which is preliminary data.</text>
</comment>
<keyword evidence="4" id="KW-0496">Mitochondrion</keyword>
<accession>A0A101LYX7</accession>
<feature type="region of interest" description="Disordered" evidence="1">
    <location>
        <begin position="1"/>
        <end position="20"/>
    </location>
</feature>
<sequence length="70" mass="8407">MTVSRTWSKRLRHTSNNPRQRMTVRTSLVETSGQFRPSPQRSTRLSLQYEPFVLTTHFFLLTFFYYSMTV</sequence>
<evidence type="ECO:0000313" key="3">
    <source>
        <dbReference type="EMBL" id="KUM46780.1"/>
    </source>
</evidence>
<geneLocation type="mitochondrion" evidence="4"/>
<keyword evidence="2" id="KW-0472">Membrane</keyword>
<reference evidence="4" key="1">
    <citation type="journal article" date="2015" name="Genome Biol. Evol.">
        <title>Organellar Genomes of White Spruce (Picea glauca): Assembly and Annotation.</title>
        <authorList>
            <person name="Jackman S.D."/>
            <person name="Warren R.L."/>
            <person name="Gibb E.A."/>
            <person name="Vandervalk B.P."/>
            <person name="Mohamadi H."/>
            <person name="Chu J."/>
            <person name="Raymond A."/>
            <person name="Pleasance S."/>
            <person name="Coope R."/>
            <person name="Wildung M.R."/>
            <person name="Ritland C.E."/>
            <person name="Bousquet J."/>
            <person name="Jones S.J."/>
            <person name="Bohlmann J."/>
            <person name="Birol I."/>
        </authorList>
    </citation>
    <scope>NUCLEOTIDE SEQUENCE [LARGE SCALE GENOMIC DNA]</scope>
    <source>
        <tissue evidence="4">Flushing bud</tissue>
    </source>
</reference>
<dbReference type="EMBL" id="LKAM01000006">
    <property type="protein sequence ID" value="KUM47907.1"/>
    <property type="molecule type" value="Genomic_DNA"/>
</dbReference>
<evidence type="ECO:0000313" key="4">
    <source>
        <dbReference type="EMBL" id="KUM47907.1"/>
    </source>
</evidence>
<organism evidence="4">
    <name type="scientific">Picea glauca</name>
    <name type="common">White spruce</name>
    <name type="synonym">Pinus glauca</name>
    <dbReference type="NCBI Taxonomy" id="3330"/>
    <lineage>
        <taxon>Eukaryota</taxon>
        <taxon>Viridiplantae</taxon>
        <taxon>Streptophyta</taxon>
        <taxon>Embryophyta</taxon>
        <taxon>Tracheophyta</taxon>
        <taxon>Spermatophyta</taxon>
        <taxon>Pinopsida</taxon>
        <taxon>Pinidae</taxon>
        <taxon>Conifers I</taxon>
        <taxon>Pinales</taxon>
        <taxon>Pinaceae</taxon>
        <taxon>Picea</taxon>
    </lineage>
</organism>
<feature type="transmembrane region" description="Helical" evidence="2">
    <location>
        <begin position="49"/>
        <end position="68"/>
    </location>
</feature>
<dbReference type="AlphaFoldDB" id="A0A101LYX7"/>
<name>A0A101LYX7_PICGL</name>
<evidence type="ECO:0000313" key="5">
    <source>
        <dbReference type="EMBL" id="KUM47922.1"/>
    </source>
</evidence>
<protein>
    <submittedName>
        <fullName evidence="4">Uncharacterized protein</fullName>
    </submittedName>
</protein>
<keyword evidence="2" id="KW-1133">Transmembrane helix</keyword>
<proteinExistence type="predicted"/>
<dbReference type="EMBL" id="LKAM01000006">
    <property type="protein sequence ID" value="KUM47922.1"/>
    <property type="molecule type" value="Genomic_DNA"/>
</dbReference>
<gene>
    <name evidence="3" type="ORF">ABT39_MTgene1462</name>
    <name evidence="4" type="ORF">ABT39_MTgene4902</name>
    <name evidence="5" type="ORF">ABT39_MTgene4917</name>
</gene>
<dbReference type="EMBL" id="LKAM01000010">
    <property type="protein sequence ID" value="KUM46780.1"/>
    <property type="molecule type" value="Genomic_DNA"/>
</dbReference>
<keyword evidence="2" id="KW-0812">Transmembrane</keyword>
<evidence type="ECO:0000256" key="2">
    <source>
        <dbReference type="SAM" id="Phobius"/>
    </source>
</evidence>